<evidence type="ECO:0000313" key="3">
    <source>
        <dbReference type="Proteomes" id="UP000019373"/>
    </source>
</evidence>
<keyword evidence="3" id="KW-1185">Reference proteome</keyword>
<evidence type="ECO:0000313" key="2">
    <source>
        <dbReference type="EMBL" id="ERF74701.1"/>
    </source>
</evidence>
<reference evidence="3" key="1">
    <citation type="journal article" date="2014" name="BMC Genomics">
        <title>Genome characteristics reveal the impact of lichenization on lichen-forming fungus Endocarpon pusillum Hedwig (Verrucariales, Ascomycota).</title>
        <authorList>
            <person name="Wang Y.-Y."/>
            <person name="Liu B."/>
            <person name="Zhang X.-Y."/>
            <person name="Zhou Q.-M."/>
            <person name="Zhang T."/>
            <person name="Li H."/>
            <person name="Yu Y.-F."/>
            <person name="Zhang X.-L."/>
            <person name="Hao X.-Y."/>
            <person name="Wang M."/>
            <person name="Wang L."/>
            <person name="Wei J.-C."/>
        </authorList>
    </citation>
    <scope>NUCLEOTIDE SEQUENCE [LARGE SCALE GENOMIC DNA]</scope>
    <source>
        <strain evidence="3">Z07020 / HMAS-L-300199</strain>
    </source>
</reference>
<dbReference type="RefSeq" id="XP_007799802.1">
    <property type="nucleotide sequence ID" value="XM_007801611.1"/>
</dbReference>
<feature type="compositionally biased region" description="Polar residues" evidence="1">
    <location>
        <begin position="9"/>
        <end position="21"/>
    </location>
</feature>
<proteinExistence type="predicted"/>
<dbReference type="Proteomes" id="UP000019373">
    <property type="component" value="Unassembled WGS sequence"/>
</dbReference>
<feature type="region of interest" description="Disordered" evidence="1">
    <location>
        <begin position="1"/>
        <end position="28"/>
    </location>
</feature>
<accession>U1GRU5</accession>
<dbReference type="Gene3D" id="3.40.50.300">
    <property type="entry name" value="P-loop containing nucleotide triphosphate hydrolases"/>
    <property type="match status" value="1"/>
</dbReference>
<dbReference type="AlphaFoldDB" id="U1GRU5"/>
<dbReference type="OrthoDB" id="8954335at2759"/>
<dbReference type="SUPFAM" id="SSF52540">
    <property type="entry name" value="P-loop containing nucleoside triphosphate hydrolases"/>
    <property type="match status" value="1"/>
</dbReference>
<sequence>MSFEPYQRSYGNDNATDSSSGKGEKLNEMHSEDVVIAVMGVTGTGKSTFQIGIRPMQYRDGPTIYLIDTPGFDDTRRTDA</sequence>
<name>U1GRU5_ENDPU</name>
<dbReference type="EMBL" id="KE720872">
    <property type="protein sequence ID" value="ERF74701.1"/>
    <property type="molecule type" value="Genomic_DNA"/>
</dbReference>
<gene>
    <name evidence="2" type="ORF">EPUS_00831</name>
</gene>
<protein>
    <recommendedName>
        <fullName evidence="4">G domain-containing protein</fullName>
    </recommendedName>
</protein>
<evidence type="ECO:0000256" key="1">
    <source>
        <dbReference type="SAM" id="MobiDB-lite"/>
    </source>
</evidence>
<dbReference type="HOGENOM" id="CLU_2589744_0_0_1"/>
<dbReference type="GeneID" id="19235892"/>
<evidence type="ECO:0008006" key="4">
    <source>
        <dbReference type="Google" id="ProtNLM"/>
    </source>
</evidence>
<organism evidence="2 3">
    <name type="scientific">Endocarpon pusillum (strain Z07020 / HMAS-L-300199)</name>
    <name type="common">Lichen-forming fungus</name>
    <dbReference type="NCBI Taxonomy" id="1263415"/>
    <lineage>
        <taxon>Eukaryota</taxon>
        <taxon>Fungi</taxon>
        <taxon>Dikarya</taxon>
        <taxon>Ascomycota</taxon>
        <taxon>Pezizomycotina</taxon>
        <taxon>Eurotiomycetes</taxon>
        <taxon>Chaetothyriomycetidae</taxon>
        <taxon>Verrucariales</taxon>
        <taxon>Verrucariaceae</taxon>
        <taxon>Endocarpon</taxon>
    </lineage>
</organism>
<dbReference type="InterPro" id="IPR027417">
    <property type="entry name" value="P-loop_NTPase"/>
</dbReference>